<dbReference type="Proteomes" id="UP000245207">
    <property type="component" value="Unassembled WGS sequence"/>
</dbReference>
<dbReference type="PANTHER" id="PTHR34191:SF20">
    <property type="entry name" value="LATE EMBRYOGENESIS ABUNDANT PROTEIN (LEA) FAMILY PROTEIN"/>
    <property type="match status" value="1"/>
</dbReference>
<dbReference type="InterPro" id="IPR039624">
    <property type="entry name" value="LEA1/2/D7/KIN2"/>
</dbReference>
<dbReference type="EMBL" id="PKPP01002139">
    <property type="protein sequence ID" value="PWA77359.1"/>
    <property type="molecule type" value="Genomic_DNA"/>
</dbReference>
<proteinExistence type="predicted"/>
<keyword evidence="2" id="KW-1185">Reference proteome</keyword>
<gene>
    <name evidence="1" type="ORF">CTI12_AA225980</name>
</gene>
<dbReference type="PANTHER" id="PTHR34191">
    <property type="entry name" value="LATE EMBRYOGENESIS ABUNDANT PROTEIN (LEA) FAMILY PROTEIN"/>
    <property type="match status" value="1"/>
</dbReference>
<name>A0A2U1NV28_ARTAN</name>
<protein>
    <submittedName>
        <fullName evidence="1">Late embryogenesis abundant protein 2</fullName>
    </submittedName>
</protein>
<sequence length="130" mass="13577">MLGNIKDKALQGKEMTTNAAGSAYETVVNTSQSTGETVVNAAQGATDTVKNTLGMGGGTTTTTTIKETVAGKDKTMLQSTGETIMNAAQGATETVKNALGWCECNWINLFDQFSHNKTSFRLGGAECTSI</sequence>
<organism evidence="1 2">
    <name type="scientific">Artemisia annua</name>
    <name type="common">Sweet wormwood</name>
    <dbReference type="NCBI Taxonomy" id="35608"/>
    <lineage>
        <taxon>Eukaryota</taxon>
        <taxon>Viridiplantae</taxon>
        <taxon>Streptophyta</taxon>
        <taxon>Embryophyta</taxon>
        <taxon>Tracheophyta</taxon>
        <taxon>Spermatophyta</taxon>
        <taxon>Magnoliopsida</taxon>
        <taxon>eudicotyledons</taxon>
        <taxon>Gunneridae</taxon>
        <taxon>Pentapetalae</taxon>
        <taxon>asterids</taxon>
        <taxon>campanulids</taxon>
        <taxon>Asterales</taxon>
        <taxon>Asteraceae</taxon>
        <taxon>Asteroideae</taxon>
        <taxon>Anthemideae</taxon>
        <taxon>Artemisiinae</taxon>
        <taxon>Artemisia</taxon>
    </lineage>
</organism>
<evidence type="ECO:0000313" key="1">
    <source>
        <dbReference type="EMBL" id="PWA77359.1"/>
    </source>
</evidence>
<dbReference type="AlphaFoldDB" id="A0A2U1NV28"/>
<dbReference type="OrthoDB" id="1894923at2759"/>
<accession>A0A2U1NV28</accession>
<reference evidence="1 2" key="1">
    <citation type="journal article" date="2018" name="Mol. Plant">
        <title>The genome of Artemisia annua provides insight into the evolution of Asteraceae family and artemisinin biosynthesis.</title>
        <authorList>
            <person name="Shen Q."/>
            <person name="Zhang L."/>
            <person name="Liao Z."/>
            <person name="Wang S."/>
            <person name="Yan T."/>
            <person name="Shi P."/>
            <person name="Liu M."/>
            <person name="Fu X."/>
            <person name="Pan Q."/>
            <person name="Wang Y."/>
            <person name="Lv Z."/>
            <person name="Lu X."/>
            <person name="Zhang F."/>
            <person name="Jiang W."/>
            <person name="Ma Y."/>
            <person name="Chen M."/>
            <person name="Hao X."/>
            <person name="Li L."/>
            <person name="Tang Y."/>
            <person name="Lv G."/>
            <person name="Zhou Y."/>
            <person name="Sun X."/>
            <person name="Brodelius P.E."/>
            <person name="Rose J.K.C."/>
            <person name="Tang K."/>
        </authorList>
    </citation>
    <scope>NUCLEOTIDE SEQUENCE [LARGE SCALE GENOMIC DNA]</scope>
    <source>
        <strain evidence="2">cv. Huhao1</strain>
        <tissue evidence="1">Leaf</tissue>
    </source>
</reference>
<evidence type="ECO:0000313" key="2">
    <source>
        <dbReference type="Proteomes" id="UP000245207"/>
    </source>
</evidence>
<comment type="caution">
    <text evidence="1">The sequence shown here is derived from an EMBL/GenBank/DDBJ whole genome shotgun (WGS) entry which is preliminary data.</text>
</comment>